<reference evidence="2" key="1">
    <citation type="journal article" date="2018" name="Genome Announc.">
        <title>Complete genome sequence of a Dickeya fangzhongdai type strain causing bleeding canker of pear tree trunks.</title>
        <authorList>
            <person name="Zhao Y."/>
            <person name="Tian Y."/>
            <person name="Li X."/>
            <person name="Hu B."/>
        </authorList>
    </citation>
    <scope>NUCLEOTIDE SEQUENCE [LARGE SCALE GENOMIC DNA]</scope>
    <source>
        <strain evidence="2">DSM 101947</strain>
    </source>
</reference>
<dbReference type="RefSeq" id="WP_100849800.1">
    <property type="nucleotide sequence ID" value="NZ_CP031507.1"/>
</dbReference>
<evidence type="ECO:0000313" key="2">
    <source>
        <dbReference type="Proteomes" id="UP000231901"/>
    </source>
</evidence>
<protein>
    <submittedName>
        <fullName evidence="1">Uncharacterized protein</fullName>
    </submittedName>
</protein>
<gene>
    <name evidence="1" type="ORF">CVE23_14495</name>
</gene>
<dbReference type="Proteomes" id="UP000231901">
    <property type="component" value="Chromosome"/>
</dbReference>
<name>A0A2K8QNK5_9GAMM</name>
<sequence>MNLLTLISRMLVLGFVCMVGMAQATPVVYSGKLGTTPVVLELDIRSDGKVEGRYFSSMEHVTHSLSGSRSEQGTLALEVNDDEDSDVVDDESEAKPPVNRVLTLRAAGEQGWQGEWREGETAPVVVVMLPAVPMESTAVVKLSLFMQSLYALSMYDFLFQQGYELKMVKEGVVNGYHVEWWQDPLTHFSMFQVISGYPAEQREQLNAKLRDDFWQILMRPTWCGDKNIFGVKIGFLSPNVASYIISGQHSCPGAAHPTSEIFTRTFRVSDATLLSLSDLFWVGERPVPDEDAIEDDYWEGTFSVWLKEQFDKLYPAQMSKTGDAEGAFDGCNYTSENIWVDTPWYLTRKGIYFQTMTPNMLSTCNDSGWEILPWKLVNQHRGRLQGLTLP</sequence>
<keyword evidence="2" id="KW-1185">Reference proteome</keyword>
<organism evidence="1 2">
    <name type="scientific">Dickeya fangzhongdai</name>
    <dbReference type="NCBI Taxonomy" id="1778540"/>
    <lineage>
        <taxon>Bacteria</taxon>
        <taxon>Pseudomonadati</taxon>
        <taxon>Pseudomonadota</taxon>
        <taxon>Gammaproteobacteria</taxon>
        <taxon>Enterobacterales</taxon>
        <taxon>Pectobacteriaceae</taxon>
        <taxon>Dickeya</taxon>
    </lineage>
</organism>
<dbReference type="EMBL" id="CP025003">
    <property type="protein sequence ID" value="ATZ95081.1"/>
    <property type="molecule type" value="Genomic_DNA"/>
</dbReference>
<dbReference type="KEGG" id="dfn:CVE23_14495"/>
<proteinExistence type="predicted"/>
<dbReference type="AlphaFoldDB" id="A0A2K8QNK5"/>
<evidence type="ECO:0000313" key="1">
    <source>
        <dbReference type="EMBL" id="ATZ95081.1"/>
    </source>
</evidence>
<accession>A0A2K8QNK5</accession>